<organism evidence="1">
    <name type="scientific">Medicago truncatula</name>
    <name type="common">Barrel medic</name>
    <name type="synonym">Medicago tribuloides</name>
    <dbReference type="NCBI Taxonomy" id="3880"/>
    <lineage>
        <taxon>Eukaryota</taxon>
        <taxon>Viridiplantae</taxon>
        <taxon>Streptophyta</taxon>
        <taxon>Embryophyta</taxon>
        <taxon>Tracheophyta</taxon>
        <taxon>Spermatophyta</taxon>
        <taxon>Magnoliopsida</taxon>
        <taxon>eudicotyledons</taxon>
        <taxon>Gunneridae</taxon>
        <taxon>Pentapetalae</taxon>
        <taxon>rosids</taxon>
        <taxon>fabids</taxon>
        <taxon>Fabales</taxon>
        <taxon>Fabaceae</taxon>
        <taxon>Papilionoideae</taxon>
        <taxon>50 kb inversion clade</taxon>
        <taxon>NPAAA clade</taxon>
        <taxon>Hologalegina</taxon>
        <taxon>IRL clade</taxon>
        <taxon>Trifolieae</taxon>
        <taxon>Medicago</taxon>
    </lineage>
</organism>
<dbReference type="AlphaFoldDB" id="Q2HTN0"/>
<reference evidence="1" key="1">
    <citation type="submission" date="2004-08" db="EMBL/GenBank/DDBJ databases">
        <authorList>
            <person name="Town C.D."/>
        </authorList>
    </citation>
    <scope>NUCLEOTIDE SEQUENCE</scope>
</reference>
<name>Q2HTN0_MEDTR</name>
<evidence type="ECO:0000313" key="1">
    <source>
        <dbReference type="EMBL" id="ABD32386.2"/>
    </source>
</evidence>
<protein>
    <submittedName>
        <fullName evidence="1">Uncharacterized protein</fullName>
    </submittedName>
</protein>
<gene>
    <name evidence="1" type="ORF">MtrDRAFT_AC150244g31v2</name>
</gene>
<sequence length="57" mass="6576">MSWGKMINSTSMVVGSWNDVWRMLAPPKARHLLIRRVCKGYLPMCGECLHLLKLVTF</sequence>
<accession>Q2HTN0</accession>
<dbReference type="EMBL" id="AC150244">
    <property type="protein sequence ID" value="ABD32386.2"/>
    <property type="molecule type" value="Genomic_DNA"/>
</dbReference>
<reference evidence="1" key="2">
    <citation type="submission" date="2007-03" db="EMBL/GenBank/DDBJ databases">
        <authorList>
            <consortium name="The International Medicago Genome Annotation Group"/>
        </authorList>
    </citation>
    <scope>NUCLEOTIDE SEQUENCE</scope>
</reference>
<proteinExistence type="predicted"/>